<dbReference type="CDD" id="cd04301">
    <property type="entry name" value="NAT_SF"/>
    <property type="match status" value="1"/>
</dbReference>
<dbReference type="Pfam" id="PF00583">
    <property type="entry name" value="Acetyltransf_1"/>
    <property type="match status" value="1"/>
</dbReference>
<evidence type="ECO:0000313" key="2">
    <source>
        <dbReference type="EMBL" id="EZH75776.1"/>
    </source>
</evidence>
<name>A0A023C0D6_9FLAO</name>
<dbReference type="eggNOG" id="COG0456">
    <property type="taxonomic scope" value="Bacteria"/>
</dbReference>
<gene>
    <name evidence="2" type="ORF">ATO12_03035</name>
</gene>
<organism evidence="2 3">
    <name type="scientific">Aquimarina atlantica</name>
    <dbReference type="NCBI Taxonomy" id="1317122"/>
    <lineage>
        <taxon>Bacteria</taxon>
        <taxon>Pseudomonadati</taxon>
        <taxon>Bacteroidota</taxon>
        <taxon>Flavobacteriia</taxon>
        <taxon>Flavobacteriales</taxon>
        <taxon>Flavobacteriaceae</taxon>
        <taxon>Aquimarina</taxon>
    </lineage>
</organism>
<dbReference type="Gene3D" id="3.40.630.30">
    <property type="match status" value="1"/>
</dbReference>
<dbReference type="GO" id="GO:0016747">
    <property type="term" value="F:acyltransferase activity, transferring groups other than amino-acyl groups"/>
    <property type="evidence" value="ECO:0007669"/>
    <property type="project" value="InterPro"/>
</dbReference>
<dbReference type="SUPFAM" id="SSF55729">
    <property type="entry name" value="Acyl-CoA N-acyltransferases (Nat)"/>
    <property type="match status" value="1"/>
</dbReference>
<keyword evidence="3" id="KW-1185">Reference proteome</keyword>
<evidence type="ECO:0000259" key="1">
    <source>
        <dbReference type="PROSITE" id="PS51186"/>
    </source>
</evidence>
<evidence type="ECO:0000313" key="3">
    <source>
        <dbReference type="Proteomes" id="UP000023541"/>
    </source>
</evidence>
<reference evidence="2 3" key="1">
    <citation type="submission" date="2014-04" db="EMBL/GenBank/DDBJ databases">
        <title>Aquimarina sp. 22II-S11-z7 Genome Sequencing.</title>
        <authorList>
            <person name="Lai Q."/>
        </authorList>
    </citation>
    <scope>NUCLEOTIDE SEQUENCE [LARGE SCALE GENOMIC DNA]</scope>
    <source>
        <strain evidence="2 3">22II-S11-z7</strain>
    </source>
</reference>
<feature type="domain" description="N-acetyltransferase" evidence="1">
    <location>
        <begin position="5"/>
        <end position="147"/>
    </location>
</feature>
<dbReference type="PANTHER" id="PTHR43072">
    <property type="entry name" value="N-ACETYLTRANSFERASE"/>
    <property type="match status" value="1"/>
</dbReference>
<protein>
    <recommendedName>
        <fullName evidence="1">N-acetyltransferase domain-containing protein</fullName>
    </recommendedName>
</protein>
<dbReference type="EMBL" id="AQRA01000001">
    <property type="protein sequence ID" value="EZH75776.1"/>
    <property type="molecule type" value="Genomic_DNA"/>
</dbReference>
<dbReference type="InterPro" id="IPR000182">
    <property type="entry name" value="GNAT_dom"/>
</dbReference>
<dbReference type="RefSeq" id="WP_051575570.1">
    <property type="nucleotide sequence ID" value="NZ_AQRA01000001.1"/>
</dbReference>
<dbReference type="PROSITE" id="PS51186">
    <property type="entry name" value="GNAT"/>
    <property type="match status" value="1"/>
</dbReference>
<dbReference type="Proteomes" id="UP000023541">
    <property type="component" value="Unassembled WGS sequence"/>
</dbReference>
<proteinExistence type="predicted"/>
<dbReference type="InterPro" id="IPR016181">
    <property type="entry name" value="Acyl_CoA_acyltransferase"/>
</dbReference>
<dbReference type="OrthoDB" id="9796129at2"/>
<comment type="caution">
    <text evidence="2">The sequence shown here is derived from an EMBL/GenBank/DDBJ whole genome shotgun (WGS) entry which is preliminary data.</text>
</comment>
<dbReference type="AlphaFoldDB" id="A0A023C0D6"/>
<sequence length="147" mass="16643">MVEHITLKLATEADLSAMVQVGDALFDYPIKTNRAKEFLNDPRHHMVLAYDGAQIVGMASGFHYVHPDKDPVFFIDEVSVLDEYQNKGIGRKVTRYLCDYAKQFDCEEAWLATERSNIAARKAYTAAGGIEDKDPIVLINFELKKDE</sequence>
<accession>A0A023C0D6</accession>